<sequence>MHAMAPGPQGLHPIHYAAFGGHLEILRLLVRYGADAWAVASPNGETPLMYAAAAGKVDVVRFLMQARDRDEGADSVNNIVDVDVDCVSDAHGATALLCACDHGHLEVARFLAVEKRADPFRADKEGCSPLMKAVNAGHGRIVQMLLE</sequence>
<dbReference type="PANTHER" id="PTHR24166:SF48">
    <property type="entry name" value="PROTEIN VAPYRIN"/>
    <property type="match status" value="1"/>
</dbReference>
<feature type="non-terminal residue" evidence="4">
    <location>
        <position position="147"/>
    </location>
</feature>
<dbReference type="EMBL" id="JBFTWV010000041">
    <property type="protein sequence ID" value="KAL2794810.1"/>
    <property type="molecule type" value="Genomic_DNA"/>
</dbReference>
<dbReference type="PANTHER" id="PTHR24166">
    <property type="entry name" value="ROLLING PEBBLES, ISOFORM B"/>
    <property type="match status" value="1"/>
</dbReference>
<dbReference type="SUPFAM" id="SSF48403">
    <property type="entry name" value="Ankyrin repeat"/>
    <property type="match status" value="1"/>
</dbReference>
<evidence type="ECO:0000256" key="2">
    <source>
        <dbReference type="ARBA" id="ARBA00023043"/>
    </source>
</evidence>
<evidence type="ECO:0000313" key="4">
    <source>
        <dbReference type="EMBL" id="KAL2794810.1"/>
    </source>
</evidence>
<gene>
    <name evidence="4" type="ORF">BJX66DRAFT_303189</name>
</gene>
<dbReference type="InterPro" id="IPR002110">
    <property type="entry name" value="Ankyrin_rpt"/>
</dbReference>
<feature type="repeat" description="ANK" evidence="3">
    <location>
        <begin position="9"/>
        <end position="35"/>
    </location>
</feature>
<dbReference type="InterPro" id="IPR036770">
    <property type="entry name" value="Ankyrin_rpt-contain_sf"/>
</dbReference>
<keyword evidence="1" id="KW-0677">Repeat</keyword>
<proteinExistence type="predicted"/>
<evidence type="ECO:0000256" key="3">
    <source>
        <dbReference type="PROSITE-ProRule" id="PRU00023"/>
    </source>
</evidence>
<name>A0ABR4G724_9EURO</name>
<dbReference type="InterPro" id="IPR050889">
    <property type="entry name" value="Dendritic_Spine_Reg/Scaffold"/>
</dbReference>
<dbReference type="SMART" id="SM00248">
    <property type="entry name" value="ANK"/>
    <property type="match status" value="3"/>
</dbReference>
<dbReference type="PROSITE" id="PS50088">
    <property type="entry name" value="ANK_REPEAT"/>
    <property type="match status" value="3"/>
</dbReference>
<keyword evidence="2 3" id="KW-0040">ANK repeat</keyword>
<dbReference type="Pfam" id="PF12796">
    <property type="entry name" value="Ank_2"/>
    <property type="match status" value="2"/>
</dbReference>
<reference evidence="4 5" key="1">
    <citation type="submission" date="2024-07" db="EMBL/GenBank/DDBJ databases">
        <title>Section-level genome sequencing and comparative genomics of Aspergillus sections Usti and Cavernicolus.</title>
        <authorList>
            <consortium name="Lawrence Berkeley National Laboratory"/>
            <person name="Nybo J.L."/>
            <person name="Vesth T.C."/>
            <person name="Theobald S."/>
            <person name="Frisvad J.C."/>
            <person name="Larsen T.O."/>
            <person name="Kjaerboelling I."/>
            <person name="Rothschild-Mancinelli K."/>
            <person name="Lyhne E.K."/>
            <person name="Kogle M.E."/>
            <person name="Barry K."/>
            <person name="Clum A."/>
            <person name="Na H."/>
            <person name="Ledsgaard L."/>
            <person name="Lin J."/>
            <person name="Lipzen A."/>
            <person name="Kuo A."/>
            <person name="Riley R."/>
            <person name="Mondo S."/>
            <person name="Labutti K."/>
            <person name="Haridas S."/>
            <person name="Pangalinan J."/>
            <person name="Salamov A.A."/>
            <person name="Simmons B.A."/>
            <person name="Magnuson J.K."/>
            <person name="Chen J."/>
            <person name="Drula E."/>
            <person name="Henrissat B."/>
            <person name="Wiebenga A."/>
            <person name="Lubbers R.J."/>
            <person name="Gomes A.C."/>
            <person name="Makela M.R."/>
            <person name="Stajich J."/>
            <person name="Grigoriev I.V."/>
            <person name="Mortensen U.H."/>
            <person name="De Vries R.P."/>
            <person name="Baker S.E."/>
            <person name="Andersen M.R."/>
        </authorList>
    </citation>
    <scope>NUCLEOTIDE SEQUENCE [LARGE SCALE GENOMIC DNA]</scope>
    <source>
        <strain evidence="4 5">CBS 209.92</strain>
    </source>
</reference>
<evidence type="ECO:0000256" key="1">
    <source>
        <dbReference type="ARBA" id="ARBA00022737"/>
    </source>
</evidence>
<keyword evidence="5" id="KW-1185">Reference proteome</keyword>
<feature type="repeat" description="ANK" evidence="3">
    <location>
        <begin position="125"/>
        <end position="147"/>
    </location>
</feature>
<evidence type="ECO:0000313" key="5">
    <source>
        <dbReference type="Proteomes" id="UP001610563"/>
    </source>
</evidence>
<dbReference type="Proteomes" id="UP001610563">
    <property type="component" value="Unassembled WGS sequence"/>
</dbReference>
<feature type="repeat" description="ANK" evidence="3">
    <location>
        <begin position="43"/>
        <end position="65"/>
    </location>
</feature>
<organism evidence="4 5">
    <name type="scientific">Aspergillus keveii</name>
    <dbReference type="NCBI Taxonomy" id="714993"/>
    <lineage>
        <taxon>Eukaryota</taxon>
        <taxon>Fungi</taxon>
        <taxon>Dikarya</taxon>
        <taxon>Ascomycota</taxon>
        <taxon>Pezizomycotina</taxon>
        <taxon>Eurotiomycetes</taxon>
        <taxon>Eurotiomycetidae</taxon>
        <taxon>Eurotiales</taxon>
        <taxon>Aspergillaceae</taxon>
        <taxon>Aspergillus</taxon>
        <taxon>Aspergillus subgen. Nidulantes</taxon>
    </lineage>
</organism>
<dbReference type="Gene3D" id="1.25.40.20">
    <property type="entry name" value="Ankyrin repeat-containing domain"/>
    <property type="match status" value="2"/>
</dbReference>
<accession>A0ABR4G724</accession>
<comment type="caution">
    <text evidence="4">The sequence shown here is derived from an EMBL/GenBank/DDBJ whole genome shotgun (WGS) entry which is preliminary data.</text>
</comment>
<dbReference type="PROSITE" id="PS50297">
    <property type="entry name" value="ANK_REP_REGION"/>
    <property type="match status" value="3"/>
</dbReference>
<protein>
    <submittedName>
        <fullName evidence="4">Ankyrin repeat-containing domain protein</fullName>
    </submittedName>
</protein>